<keyword evidence="2" id="KW-0472">Membrane</keyword>
<organism evidence="3 4">
    <name type="scientific">Psilocybe cyanescens</name>
    <dbReference type="NCBI Taxonomy" id="93625"/>
    <lineage>
        <taxon>Eukaryota</taxon>
        <taxon>Fungi</taxon>
        <taxon>Dikarya</taxon>
        <taxon>Basidiomycota</taxon>
        <taxon>Agaricomycotina</taxon>
        <taxon>Agaricomycetes</taxon>
        <taxon>Agaricomycetidae</taxon>
        <taxon>Agaricales</taxon>
        <taxon>Agaricineae</taxon>
        <taxon>Strophariaceae</taxon>
        <taxon>Psilocybe</taxon>
    </lineage>
</organism>
<dbReference type="OrthoDB" id="3354175at2759"/>
<gene>
    <name evidence="3" type="ORF">CVT25_013896</name>
</gene>
<feature type="transmembrane region" description="Helical" evidence="2">
    <location>
        <begin position="232"/>
        <end position="252"/>
    </location>
</feature>
<evidence type="ECO:0000313" key="3">
    <source>
        <dbReference type="EMBL" id="PPQ96035.1"/>
    </source>
</evidence>
<feature type="transmembrane region" description="Helical" evidence="2">
    <location>
        <begin position="176"/>
        <end position="194"/>
    </location>
</feature>
<sequence length="470" mass="51101">MVHTIGIDTTTIAAFFVGAVLYGILVVLFAASVAVMFRRSRMLKDPLNKPMIVASVLMLILATVHIAADLRRLLDAFVRHSSDTSEGTIAYLKRLSAPTYLLQTTAYGTQTLVGDAFMFTRSLMAEGKGAAGIETMTLVSIFVQSVLYGLFIVLFITSTVILVRKAKIQKNAVNKPMLIASLTMFILATVHLAADLRRVLDAFVRHAEQPGGTKTYLSRVGEPSYVLQSTAYGTQTLVGDAFMEVAACIQLYRLHLVWHGDKRIILPLLVCYIASAGVGLGAVQGFARSGPHPSDIFIGSLERWSISFFSLTLFTNFTCTVLIACRIWWMHRRTKAIVSGSSVLPAMVIVIESGALYSAVLIILLTTYAAGSFSQYIALDAVTQIIGITFSLVIIRVGLGMDDRKVTQGGRLTTLAFGSTDIGTTTIDDPESNFVIDLRPSRLQRTTVMKSVHTETTEYSESGEGDGAQK</sequence>
<dbReference type="AlphaFoldDB" id="A0A409XZA5"/>
<dbReference type="EMBL" id="NHYD01000002">
    <property type="protein sequence ID" value="PPQ96035.1"/>
    <property type="molecule type" value="Genomic_DNA"/>
</dbReference>
<feature type="transmembrane region" description="Helical" evidence="2">
    <location>
        <begin position="146"/>
        <end position="164"/>
    </location>
</feature>
<feature type="transmembrane region" description="Helical" evidence="2">
    <location>
        <begin position="12"/>
        <end position="37"/>
    </location>
</feature>
<evidence type="ECO:0000256" key="1">
    <source>
        <dbReference type="SAM" id="MobiDB-lite"/>
    </source>
</evidence>
<feature type="transmembrane region" description="Helical" evidence="2">
    <location>
        <begin position="264"/>
        <end position="286"/>
    </location>
</feature>
<accession>A0A409XZA5</accession>
<feature type="transmembrane region" description="Helical" evidence="2">
    <location>
        <begin position="49"/>
        <end position="68"/>
    </location>
</feature>
<dbReference type="InParanoid" id="A0A409XZA5"/>
<evidence type="ECO:0000256" key="2">
    <source>
        <dbReference type="SAM" id="Phobius"/>
    </source>
</evidence>
<feature type="transmembrane region" description="Helical" evidence="2">
    <location>
        <begin position="376"/>
        <end position="395"/>
    </location>
</feature>
<reference evidence="3 4" key="1">
    <citation type="journal article" date="2018" name="Evol. Lett.">
        <title>Horizontal gene cluster transfer increased hallucinogenic mushroom diversity.</title>
        <authorList>
            <person name="Reynolds H.T."/>
            <person name="Vijayakumar V."/>
            <person name="Gluck-Thaler E."/>
            <person name="Korotkin H.B."/>
            <person name="Matheny P.B."/>
            <person name="Slot J.C."/>
        </authorList>
    </citation>
    <scope>NUCLEOTIDE SEQUENCE [LARGE SCALE GENOMIC DNA]</scope>
    <source>
        <strain evidence="3 4">2631</strain>
    </source>
</reference>
<feature type="transmembrane region" description="Helical" evidence="2">
    <location>
        <begin position="306"/>
        <end position="329"/>
    </location>
</feature>
<name>A0A409XZA5_PSICY</name>
<evidence type="ECO:0000313" key="4">
    <source>
        <dbReference type="Proteomes" id="UP000283269"/>
    </source>
</evidence>
<feature type="region of interest" description="Disordered" evidence="1">
    <location>
        <begin position="449"/>
        <end position="470"/>
    </location>
</feature>
<feature type="transmembrane region" description="Helical" evidence="2">
    <location>
        <begin position="341"/>
        <end position="370"/>
    </location>
</feature>
<proteinExistence type="predicted"/>
<protein>
    <submittedName>
        <fullName evidence="3">Uncharacterized protein</fullName>
    </submittedName>
</protein>
<keyword evidence="2" id="KW-1133">Transmembrane helix</keyword>
<dbReference type="Proteomes" id="UP000283269">
    <property type="component" value="Unassembled WGS sequence"/>
</dbReference>
<keyword evidence="2" id="KW-0812">Transmembrane</keyword>
<comment type="caution">
    <text evidence="3">The sequence shown here is derived from an EMBL/GenBank/DDBJ whole genome shotgun (WGS) entry which is preliminary data.</text>
</comment>
<keyword evidence="4" id="KW-1185">Reference proteome</keyword>
<dbReference type="STRING" id="93625.A0A409XZA5"/>